<keyword evidence="5 6" id="KW-0472">Membrane</keyword>
<evidence type="ECO:0000313" key="8">
    <source>
        <dbReference type="Proteomes" id="UP000024900"/>
    </source>
</evidence>
<organism evidence="7 8">
    <name type="scientific">Bradyrhizobium diazoefficiens SEMIA 5080</name>
    <dbReference type="NCBI Taxonomy" id="754504"/>
    <lineage>
        <taxon>Bacteria</taxon>
        <taxon>Pseudomonadati</taxon>
        <taxon>Pseudomonadota</taxon>
        <taxon>Alphaproteobacteria</taxon>
        <taxon>Hyphomicrobiales</taxon>
        <taxon>Nitrobacteraceae</taxon>
        <taxon>Bradyrhizobium</taxon>
    </lineage>
</organism>
<dbReference type="AlphaFoldDB" id="A0A837CDE7"/>
<feature type="transmembrane region" description="Helical" evidence="6">
    <location>
        <begin position="126"/>
        <end position="149"/>
    </location>
</feature>
<feature type="transmembrane region" description="Helical" evidence="6">
    <location>
        <begin position="492"/>
        <end position="513"/>
    </location>
</feature>
<dbReference type="EMBL" id="ADOU02000005">
    <property type="protein sequence ID" value="KGJ66753.1"/>
    <property type="molecule type" value="Genomic_DNA"/>
</dbReference>
<keyword evidence="4 6" id="KW-1133">Transmembrane helix</keyword>
<feature type="transmembrane region" description="Helical" evidence="6">
    <location>
        <begin position="428"/>
        <end position="447"/>
    </location>
</feature>
<feature type="transmembrane region" description="Helical" evidence="6">
    <location>
        <begin position="219"/>
        <end position="241"/>
    </location>
</feature>
<feature type="transmembrane region" description="Helical" evidence="6">
    <location>
        <begin position="337"/>
        <end position="358"/>
    </location>
</feature>
<evidence type="ECO:0000256" key="1">
    <source>
        <dbReference type="ARBA" id="ARBA00004651"/>
    </source>
</evidence>
<evidence type="ECO:0000256" key="4">
    <source>
        <dbReference type="ARBA" id="ARBA00022989"/>
    </source>
</evidence>
<gene>
    <name evidence="7" type="ORF">BJA5080_03374</name>
</gene>
<dbReference type="PANTHER" id="PTHR30250">
    <property type="entry name" value="PST FAMILY PREDICTED COLANIC ACID TRANSPORTER"/>
    <property type="match status" value="1"/>
</dbReference>
<name>A0A837CDE7_9BRAD</name>
<reference evidence="7 8" key="1">
    <citation type="journal article" date="2014" name="BMC Genomics">
        <title>Comparative genomics of Bradyrhizobium japonicum CPAC 15 and Bradyrhizobium diazoefficiens CPAC 7: elite model strains for understanding symbiotic performance with soybean.</title>
        <authorList>
            <person name="Siqueira A.F."/>
            <person name="Ormeno-Orrillo E."/>
            <person name="Souza R.C."/>
            <person name="Rodrigues E.P."/>
            <person name="Almeida L.G."/>
            <person name="Barcellos F.G."/>
            <person name="Batista J.S."/>
            <person name="Nakatami A.S."/>
            <person name="Martinez-Romero E."/>
            <person name="Vasconcelos A.T."/>
            <person name="Hungria M."/>
        </authorList>
    </citation>
    <scope>NUCLEOTIDE SEQUENCE [LARGE SCALE GENOMIC DNA]</scope>
    <source>
        <strain evidence="7 8">SEMIA 5080</strain>
    </source>
</reference>
<feature type="transmembrane region" description="Helical" evidence="6">
    <location>
        <begin position="191"/>
        <end position="213"/>
    </location>
</feature>
<feature type="transmembrane region" description="Helical" evidence="6">
    <location>
        <begin position="468"/>
        <end position="486"/>
    </location>
</feature>
<feature type="transmembrane region" description="Helical" evidence="6">
    <location>
        <begin position="261"/>
        <end position="278"/>
    </location>
</feature>
<accession>A0A837CDE7</accession>
<keyword evidence="3 6" id="KW-0812">Transmembrane</keyword>
<keyword evidence="2" id="KW-1003">Cell membrane</keyword>
<dbReference type="PANTHER" id="PTHR30250:SF11">
    <property type="entry name" value="O-ANTIGEN TRANSPORTER-RELATED"/>
    <property type="match status" value="1"/>
</dbReference>
<feature type="transmembrane region" description="Helical" evidence="6">
    <location>
        <begin position="290"/>
        <end position="317"/>
    </location>
</feature>
<comment type="caution">
    <text evidence="7">The sequence shown here is derived from an EMBL/GenBank/DDBJ whole genome shotgun (WGS) entry which is preliminary data.</text>
</comment>
<dbReference type="InterPro" id="IPR050833">
    <property type="entry name" value="Poly_Biosynth_Transport"/>
</dbReference>
<evidence type="ECO:0000256" key="2">
    <source>
        <dbReference type="ARBA" id="ARBA00022475"/>
    </source>
</evidence>
<feature type="transmembrane region" description="Helical" evidence="6">
    <location>
        <begin position="56"/>
        <end position="79"/>
    </location>
</feature>
<feature type="transmembrane region" description="Helical" evidence="6">
    <location>
        <begin position="403"/>
        <end position="422"/>
    </location>
</feature>
<evidence type="ECO:0000313" key="7">
    <source>
        <dbReference type="EMBL" id="KGJ66753.1"/>
    </source>
</evidence>
<sequence>MWESRGIRHDLGRCDRQRLREHFSFAPLRRKYESLLEHAALRRRARGMRSGIRRKAGFLAAAGLFDYALQLGVPIILVRHLTTQQFGDYRLAWLVVETGLILFPLFLPQSLFYFLSRAAPGTRPKLVGNTFASLFALGGLATLLLLALMPVLPSSIAGLQRHSPLVQICVGTWILASILDHLPTADGKAEWGALATIGFALARTAALGGAAVAFGDVGWLLVVLCGLALLKVGLAVSYALFAAQERGLGFDRQLARMQLEYSLPFAMASGFFALRAQAGQWVVAANFPSSAFALISIASVVMAVGTLTRGPLCYALLPNISSLVAEGNFDGARKLILRANLLLGCMVLPAFGLVIATADDLVELIYTREYIGAVPLMQIYSLGQIVTVFGASWLLWAFGFGRLAATIGAISLLLSVALSILGVQLFGLAGAVAGTIAGLVVWEWWALIKVAKALGTSIAKLIPLDQTLKIAFVVAVGVLVTHIVSSELDTSVFLRLVAKSSAFMTTVLLGFVLTKVHHTVIALVRGASEEAPSGAHDNTNAAHGLSRLADPDHLR</sequence>
<dbReference type="GO" id="GO:0005886">
    <property type="term" value="C:plasma membrane"/>
    <property type="evidence" value="ECO:0007669"/>
    <property type="project" value="UniProtKB-SubCell"/>
</dbReference>
<comment type="subcellular location">
    <subcellularLocation>
        <location evidence="1">Cell membrane</location>
        <topology evidence="1">Multi-pass membrane protein</topology>
    </subcellularLocation>
</comment>
<evidence type="ECO:0000256" key="6">
    <source>
        <dbReference type="SAM" id="Phobius"/>
    </source>
</evidence>
<feature type="transmembrane region" description="Helical" evidence="6">
    <location>
        <begin position="91"/>
        <end position="114"/>
    </location>
</feature>
<protein>
    <submittedName>
        <fullName evidence="7">Putative polysaccharide biosynthesis protein</fullName>
    </submittedName>
</protein>
<evidence type="ECO:0000256" key="5">
    <source>
        <dbReference type="ARBA" id="ARBA00023136"/>
    </source>
</evidence>
<evidence type="ECO:0000256" key="3">
    <source>
        <dbReference type="ARBA" id="ARBA00022692"/>
    </source>
</evidence>
<dbReference type="Proteomes" id="UP000024900">
    <property type="component" value="Unassembled WGS sequence"/>
</dbReference>
<proteinExistence type="predicted"/>
<feature type="transmembrane region" description="Helical" evidence="6">
    <location>
        <begin position="378"/>
        <end position="396"/>
    </location>
</feature>